<evidence type="ECO:0000256" key="6">
    <source>
        <dbReference type="ARBA" id="ARBA00023242"/>
    </source>
</evidence>
<sequence>MPYQGGYVPDYHYGNHSGNYGNGQAHVYHQQNGQAQSQQPGGGYSQQMQMQMQQTYQQPALQTHTPYTTPQYYNQAQRAYGPGPSPSVQYQQPYLSPPQQPANLQQNIQYSPDPLHRYQPPPQPRQTPPQSYQQQQQQQPALRQAAQPSHTPQAGRSQSSQRQSAASPQWSNLASSPSPYESSLQTNARSVAANSYITSQRSSEQSSHARRPQGQPLPDHTALPASEYTRPSPMQRPQQANPRPNQQVMPSQPHRDSAQGHHSQHLSQRPQSQHNATQTNGQQASQYSAAPAGTPSMIARPSNLQSVPASTQKMQPPIPSPQVQATASHIGSSQSFPSTNSSTTQRRTSNFKAEVQPSAVKLEAVPQARSPKRRKSNNGASIPICQPPATIQPPPRPQHIKQEPDPTQHDPFSKQMRALPASSPLTELASSQMPPTPPPSTSIDYRSALLALSDDYISAAYSMTGSLATLEVPEELLDRYQNLLSTGLGCLDSVLKNYRISDPRQEARVRLRYASLLYEETENLTEAEECLSKGISLCERARLTDLKYAMHHLTARIWFKSRKFKTAMKTVERLAAEADKLQLLHWIYAFHFLRVSFGLQIPDNHHETVSLVRHLTALSATASRYYHVSVQILASTLEALVHLIARSPDSVDLANRAMASARMHQLTPAMDTMPQVRALLDFLDVACSVIRFDRKAADAKLQTMQSHLDQGARDDSWTNADGCTLLIDLGHGREGDIEADSGGVFHKTSRGDVSLAFSWLTKHQAYALGFLVSGLSKLDGSSGHEATKFLQHVLVMSRTEPRELPLSQSAASERWQMQLALKAAARLYITFAFSGICDWSNASNALRSYKTIDLPGMEGSPSTSCTMLATYLEAVIKHGSGELDAALQLYRSDDLQVKFHGGSRSDTAPVDPIKVLAALNSVEILHLRGKHKEADMLLDWAEQFCIVTRNSDGGEHGSRALESLFYMLKTTTLQRAGGLIIDTKSILQRSVKAAQGIGNNQLLMVVMNFMTDAWFKNIVGQQACSSGKLARGLAGKIHNNFWQAIATRMYADTLELTGQLDEAERMRQDAQRLMASLPSSLLEVFQKGGTD</sequence>
<dbReference type="PANTHER" id="PTHR21394">
    <property type="entry name" value="MAU2 CHROMATID COHESION FACTOR HOMOLOG"/>
    <property type="match status" value="1"/>
</dbReference>
<evidence type="ECO:0000256" key="5">
    <source>
        <dbReference type="ARBA" id="ARBA00022829"/>
    </source>
</evidence>
<comment type="subcellular location">
    <subcellularLocation>
        <location evidence="1">Nucleus</location>
    </subcellularLocation>
</comment>
<feature type="compositionally biased region" description="Low complexity" evidence="8">
    <location>
        <begin position="128"/>
        <end position="169"/>
    </location>
</feature>
<dbReference type="GO" id="GO:0051301">
    <property type="term" value="P:cell division"/>
    <property type="evidence" value="ECO:0007669"/>
    <property type="project" value="UniProtKB-KW"/>
</dbReference>
<reference evidence="9" key="1">
    <citation type="submission" date="2022-06" db="EMBL/GenBank/DDBJ databases">
        <title>Complete genome sequences of two strains of the flax pathogen Septoria linicola.</title>
        <authorList>
            <person name="Lapalu N."/>
            <person name="Simon A."/>
            <person name="Demenou B."/>
            <person name="Paumier D."/>
            <person name="Guillot M.-P."/>
            <person name="Gout L."/>
            <person name="Valade R."/>
        </authorList>
    </citation>
    <scope>NUCLEOTIDE SEQUENCE</scope>
    <source>
        <strain evidence="9">SE15195</strain>
    </source>
</reference>
<evidence type="ECO:0000313" key="9">
    <source>
        <dbReference type="EMBL" id="USW49789.1"/>
    </source>
</evidence>
<evidence type="ECO:0000256" key="7">
    <source>
        <dbReference type="ARBA" id="ARBA00023306"/>
    </source>
</evidence>
<name>A0A9Q9AI26_9PEZI</name>
<accession>A0A9Q9AI26</accession>
<feature type="compositionally biased region" description="Polar residues" evidence="8">
    <location>
        <begin position="265"/>
        <end position="288"/>
    </location>
</feature>
<comment type="similarity">
    <text evidence="2">Belongs to the SCC4/mau-2 family.</text>
</comment>
<feature type="compositionally biased region" description="Low complexity" evidence="8">
    <location>
        <begin position="233"/>
        <end position="247"/>
    </location>
</feature>
<dbReference type="GO" id="GO:0007064">
    <property type="term" value="P:mitotic sister chromatid cohesion"/>
    <property type="evidence" value="ECO:0007669"/>
    <property type="project" value="InterPro"/>
</dbReference>
<dbReference type="Proteomes" id="UP001056384">
    <property type="component" value="Chromosome 2"/>
</dbReference>
<dbReference type="AlphaFoldDB" id="A0A9Q9AI26"/>
<organism evidence="9 10">
    <name type="scientific">Septoria linicola</name>
    <dbReference type="NCBI Taxonomy" id="215465"/>
    <lineage>
        <taxon>Eukaryota</taxon>
        <taxon>Fungi</taxon>
        <taxon>Dikarya</taxon>
        <taxon>Ascomycota</taxon>
        <taxon>Pezizomycotina</taxon>
        <taxon>Dothideomycetes</taxon>
        <taxon>Dothideomycetidae</taxon>
        <taxon>Mycosphaerellales</taxon>
        <taxon>Mycosphaerellaceae</taxon>
        <taxon>Septoria</taxon>
    </lineage>
</organism>
<dbReference type="OrthoDB" id="5565328at2759"/>
<dbReference type="EMBL" id="CP099419">
    <property type="protein sequence ID" value="USW49789.1"/>
    <property type="molecule type" value="Genomic_DNA"/>
</dbReference>
<keyword evidence="10" id="KW-1185">Reference proteome</keyword>
<keyword evidence="4" id="KW-0498">Mitosis</keyword>
<dbReference type="InterPro" id="IPR019440">
    <property type="entry name" value="MAU2"/>
</dbReference>
<feature type="compositionally biased region" description="Polar residues" evidence="8">
    <location>
        <begin position="321"/>
        <end position="331"/>
    </location>
</feature>
<evidence type="ECO:0000256" key="4">
    <source>
        <dbReference type="ARBA" id="ARBA00022776"/>
    </source>
</evidence>
<keyword evidence="7" id="KW-0131">Cell cycle</keyword>
<keyword evidence="5" id="KW-0159">Chromosome partition</keyword>
<protein>
    <submittedName>
        <fullName evidence="9">Chromatid cohesion factor MAU2</fullName>
    </submittedName>
</protein>
<feature type="region of interest" description="Disordered" evidence="8">
    <location>
        <begin position="30"/>
        <end position="59"/>
    </location>
</feature>
<keyword evidence="6" id="KW-0539">Nucleus</keyword>
<keyword evidence="3" id="KW-0132">Cell division</keyword>
<feature type="compositionally biased region" description="Basic and acidic residues" evidence="8">
    <location>
        <begin position="400"/>
        <end position="412"/>
    </location>
</feature>
<dbReference type="GO" id="GO:0007059">
    <property type="term" value="P:chromosome segregation"/>
    <property type="evidence" value="ECO:0007669"/>
    <property type="project" value="UniProtKB-KW"/>
</dbReference>
<evidence type="ECO:0000313" key="10">
    <source>
        <dbReference type="Proteomes" id="UP001056384"/>
    </source>
</evidence>
<evidence type="ECO:0000256" key="8">
    <source>
        <dbReference type="SAM" id="MobiDB-lite"/>
    </source>
</evidence>
<evidence type="ECO:0000256" key="1">
    <source>
        <dbReference type="ARBA" id="ARBA00004123"/>
    </source>
</evidence>
<dbReference type="GO" id="GO:0005634">
    <property type="term" value="C:nucleus"/>
    <property type="evidence" value="ECO:0007669"/>
    <property type="project" value="UniProtKB-SubCell"/>
</dbReference>
<gene>
    <name evidence="9" type="ORF">Slin15195_G031080</name>
</gene>
<dbReference type="Pfam" id="PF10345">
    <property type="entry name" value="Cohesin_load"/>
    <property type="match status" value="1"/>
</dbReference>
<feature type="compositionally biased region" description="Low complexity" evidence="8">
    <location>
        <begin position="332"/>
        <end position="350"/>
    </location>
</feature>
<evidence type="ECO:0000256" key="3">
    <source>
        <dbReference type="ARBA" id="ARBA00022618"/>
    </source>
</evidence>
<feature type="compositionally biased region" description="Polar residues" evidence="8">
    <location>
        <begin position="170"/>
        <end position="206"/>
    </location>
</feature>
<proteinExistence type="inferred from homology"/>
<feature type="region of interest" description="Disordered" evidence="8">
    <location>
        <begin position="75"/>
        <end position="413"/>
    </location>
</feature>
<evidence type="ECO:0000256" key="2">
    <source>
        <dbReference type="ARBA" id="ARBA00008585"/>
    </source>
</evidence>
<feature type="compositionally biased region" description="Polar residues" evidence="8">
    <location>
        <begin position="302"/>
        <end position="314"/>
    </location>
</feature>